<dbReference type="InterPro" id="IPR036259">
    <property type="entry name" value="MFS_trans_sf"/>
</dbReference>
<feature type="region of interest" description="Disordered" evidence="2">
    <location>
        <begin position="256"/>
        <end position="278"/>
    </location>
</feature>
<evidence type="ECO:0000313" key="5">
    <source>
        <dbReference type="Proteomes" id="UP000472265"/>
    </source>
</evidence>
<evidence type="ECO:0000256" key="3">
    <source>
        <dbReference type="SAM" id="Phobius"/>
    </source>
</evidence>
<feature type="transmembrane region" description="Helical" evidence="3">
    <location>
        <begin position="477"/>
        <end position="501"/>
    </location>
</feature>
<feature type="transmembrane region" description="Helical" evidence="3">
    <location>
        <begin position="342"/>
        <end position="363"/>
    </location>
</feature>
<feature type="transmembrane region" description="Helical" evidence="3">
    <location>
        <begin position="146"/>
        <end position="164"/>
    </location>
</feature>
<keyword evidence="3" id="KW-0812">Transmembrane</keyword>
<sequence length="537" mass="60083">MGWTETSGKNLHVLFNVYCDAFTARNNSKASYHFARLAEARFGSMFLFQGGRHRLRWLTLLSGLVENLFFGGIVFGWDNAVSIDCSGQDEHFSRVMSVASIGNTAMRFPIGYIFDRYGTAATRLIAISLYTTGTLFIALSNTETSLLLYPALSCILTAGTILYITNSQVGNLFDSYRSTIITLYNGAYDSSAVVLLIIKLLSERGVCLQSSFLFLALCNIIHLLRTIFLMPRGHIPYPLPETFTYGIGCPVRRRGRGEAEEAKEEERQEADVKNDQKDKRAEDEMSALHLLKNFRSCVLSWLFLWHLVWVVTILFCHIFFLTNVNPMLTQLANDDQALVSHYTNAYALTQLCGVLMAPLNGLIMDRHKGKPLDPGKTMREADLHSSCLALFLTSLQCFLLCVCFTCPILPLQYVTFVLQVLNSGFFYGGHHAFVCIAFPMSHFGKMSGLALSFAALALLLQLPFLHLIQHKLHGDPLYVNVGITVLSLLAFAHPVHVGLYCRKLAKLRKTEQEVDKQGSAMLTLPSETNVEMKPRVV</sequence>
<dbReference type="OMA" id="FIPWPLP"/>
<dbReference type="SUPFAM" id="SSF103473">
    <property type="entry name" value="MFS general substrate transporter"/>
    <property type="match status" value="1"/>
</dbReference>
<feature type="transmembrane region" description="Helical" evidence="3">
    <location>
        <begin position="121"/>
        <end position="140"/>
    </location>
</feature>
<comment type="subcellular location">
    <subcellularLocation>
        <location evidence="1">Membrane</location>
        <topology evidence="1">Multi-pass membrane protein</topology>
    </subcellularLocation>
</comment>
<keyword evidence="3" id="KW-1133">Transmembrane helix</keyword>
<dbReference type="GO" id="GO:0005737">
    <property type="term" value="C:cytoplasm"/>
    <property type="evidence" value="ECO:0007669"/>
    <property type="project" value="Ensembl"/>
</dbReference>
<dbReference type="PANTHER" id="PTHR20765:SF1">
    <property type="entry name" value="EQUILIBRATIVE NUCLEOBASE TRANSPORTER 1"/>
    <property type="match status" value="1"/>
</dbReference>
<dbReference type="InParanoid" id="A0A671YXP2"/>
<keyword evidence="3" id="KW-0472">Membrane</keyword>
<organism evidence="4 5">
    <name type="scientific">Sparus aurata</name>
    <name type="common">Gilthead sea bream</name>
    <dbReference type="NCBI Taxonomy" id="8175"/>
    <lineage>
        <taxon>Eukaryota</taxon>
        <taxon>Metazoa</taxon>
        <taxon>Chordata</taxon>
        <taxon>Craniata</taxon>
        <taxon>Vertebrata</taxon>
        <taxon>Euteleostomi</taxon>
        <taxon>Actinopterygii</taxon>
        <taxon>Neopterygii</taxon>
        <taxon>Teleostei</taxon>
        <taxon>Neoteleostei</taxon>
        <taxon>Acanthomorphata</taxon>
        <taxon>Eupercaria</taxon>
        <taxon>Spariformes</taxon>
        <taxon>Sparidae</taxon>
        <taxon>Sparus</taxon>
    </lineage>
</organism>
<feature type="transmembrane region" description="Helical" evidence="3">
    <location>
        <begin position="383"/>
        <end position="410"/>
    </location>
</feature>
<dbReference type="Proteomes" id="UP000472265">
    <property type="component" value="Chromosome 1"/>
</dbReference>
<accession>A0A671YXP2</accession>
<feature type="transmembrane region" description="Helical" evidence="3">
    <location>
        <begin position="298"/>
        <end position="322"/>
    </location>
</feature>
<dbReference type="GO" id="GO:0005634">
    <property type="term" value="C:nucleus"/>
    <property type="evidence" value="ECO:0007669"/>
    <property type="project" value="Ensembl"/>
</dbReference>
<proteinExistence type="predicted"/>
<dbReference type="PANTHER" id="PTHR20765">
    <property type="entry name" value="SOLUTE CARRIER FAMILY 43 MEMBER 3-RELATED"/>
    <property type="match status" value="1"/>
</dbReference>
<dbReference type="AlphaFoldDB" id="A0A671YXP2"/>
<name>A0A671YXP2_SPAAU</name>
<dbReference type="Gene3D" id="1.20.1250.20">
    <property type="entry name" value="MFS general substrate transporter like domains"/>
    <property type="match status" value="1"/>
</dbReference>
<dbReference type="GO" id="GO:0022857">
    <property type="term" value="F:transmembrane transporter activity"/>
    <property type="evidence" value="ECO:0007669"/>
    <property type="project" value="InterPro"/>
</dbReference>
<feature type="transmembrane region" description="Helical" evidence="3">
    <location>
        <begin position="416"/>
        <end position="439"/>
    </location>
</feature>
<evidence type="ECO:0000313" key="4">
    <source>
        <dbReference type="Ensembl" id="ENSSAUP00010066044.1"/>
    </source>
</evidence>
<reference evidence="4" key="2">
    <citation type="submission" date="2025-08" db="UniProtKB">
        <authorList>
            <consortium name="Ensembl"/>
        </authorList>
    </citation>
    <scope>IDENTIFICATION</scope>
</reference>
<dbReference type="Pfam" id="PF07690">
    <property type="entry name" value="MFS_1"/>
    <property type="match status" value="1"/>
</dbReference>
<gene>
    <name evidence="4" type="primary">LOC115580529</name>
</gene>
<reference evidence="4" key="3">
    <citation type="submission" date="2025-09" db="UniProtKB">
        <authorList>
            <consortium name="Ensembl"/>
        </authorList>
    </citation>
    <scope>IDENTIFICATION</scope>
</reference>
<keyword evidence="5" id="KW-1185">Reference proteome</keyword>
<evidence type="ECO:0000256" key="1">
    <source>
        <dbReference type="ARBA" id="ARBA00004141"/>
    </source>
</evidence>
<feature type="transmembrane region" description="Helical" evidence="3">
    <location>
        <begin position="176"/>
        <end position="198"/>
    </location>
</feature>
<dbReference type="Ensembl" id="ENSSAUT00010069166.1">
    <property type="protein sequence ID" value="ENSSAUP00010066044.1"/>
    <property type="gene ID" value="ENSSAUG00010026375.1"/>
</dbReference>
<feature type="transmembrane region" description="Helical" evidence="3">
    <location>
        <begin position="446"/>
        <end position="465"/>
    </location>
</feature>
<dbReference type="InterPro" id="IPR011701">
    <property type="entry name" value="MFS"/>
</dbReference>
<dbReference type="GO" id="GO:0016020">
    <property type="term" value="C:membrane"/>
    <property type="evidence" value="ECO:0007669"/>
    <property type="project" value="UniProtKB-SubCell"/>
</dbReference>
<dbReference type="GeneTree" id="ENSGT00940000157622"/>
<protein>
    <submittedName>
        <fullName evidence="4">Solute carrier family 43 member 3a</fullName>
    </submittedName>
</protein>
<reference evidence="4" key="1">
    <citation type="submission" date="2021-04" db="EMBL/GenBank/DDBJ databases">
        <authorList>
            <consortium name="Wellcome Sanger Institute Data Sharing"/>
        </authorList>
    </citation>
    <scope>NUCLEOTIDE SEQUENCE [LARGE SCALE GENOMIC DNA]</scope>
</reference>
<feature type="transmembrane region" description="Helical" evidence="3">
    <location>
        <begin position="55"/>
        <end position="75"/>
    </location>
</feature>
<dbReference type="InterPro" id="IPR027197">
    <property type="entry name" value="SLC43A3"/>
</dbReference>
<evidence type="ECO:0000256" key="2">
    <source>
        <dbReference type="SAM" id="MobiDB-lite"/>
    </source>
</evidence>